<dbReference type="InterPro" id="IPR013783">
    <property type="entry name" value="Ig-like_fold"/>
</dbReference>
<keyword evidence="2" id="KW-0479">Metal-binding</keyword>
<dbReference type="Pfam" id="PF00128">
    <property type="entry name" value="Alpha-amylase"/>
    <property type="match status" value="2"/>
</dbReference>
<accession>A0A9X4AZ30</accession>
<dbReference type="SMART" id="SM00642">
    <property type="entry name" value="Aamy"/>
    <property type="match status" value="1"/>
</dbReference>
<name>A0A9X4AZ30_9BACT</name>
<comment type="cofactor">
    <cofactor evidence="1">
        <name>Ca(2+)</name>
        <dbReference type="ChEBI" id="CHEBI:29108"/>
    </cofactor>
</comment>
<dbReference type="InterPro" id="IPR013780">
    <property type="entry name" value="Glyco_hydro_b"/>
</dbReference>
<dbReference type="Gene3D" id="2.60.40.1180">
    <property type="entry name" value="Golgi alpha-mannosidase II"/>
    <property type="match status" value="1"/>
</dbReference>
<comment type="caution">
    <text evidence="7">The sequence shown here is derived from an EMBL/GenBank/DDBJ whole genome shotgun (WGS) entry which is preliminary data.</text>
</comment>
<feature type="chain" id="PRO_5040748790" evidence="5">
    <location>
        <begin position="20"/>
        <end position="796"/>
    </location>
</feature>
<protein>
    <submittedName>
        <fullName evidence="7">Glycosyl hydrolase</fullName>
    </submittedName>
</protein>
<sequence>MSRSSPLLLAFLTLPFAFVACGDGNELGSGGSAGTLGIGSTGPGSSGPGGAGPGPGSGGAGPGSGGAGGSGGVGGSGAGGSGGGSNALCPTTFTFIPPSGASSPRVPGEWQGFDLATAPVMTGPDASGAYKATVMLPPGLHGYKLAYQDAGGGTQWILDPAQGRRKYLGGIENSAVKVRDCNLPTLPVKSTKATRMSPGQGVFTAALDYVDGADASGADAAGFEATLLEDGTKKPLAAPLVTVSPEGNVQVSLAGLADGKYRVTLRPRTKSGRVGEPVHLPFWIEAEPFSWNDAVVYMVLTDRYRDGDPSNNASPTPGADVRGDWKGGDLVGLTQSIEEGELDKLGIRAIWLTPFQTNPEASYLAADGVHKVTGYHGYWPVKAREVDPRLGGPDALRALVKAAHAHGIRILQDYVVNHVHIEHEYFKSHPEWFRTGCVCGTANCDWTAKALECLFADYMPDINHSVPEANAQFVDDAVWWLDEFDLDGLRVDAVKHVEELATRNLSVEVRETFEKAGTHYFLMGETAMGWNDCGDPCNDENYGTIARYIGPFGLDGQFDFVLYHGVSYRTFAYGDKGMLHADYWTRHGLEKWPKSAVMTPYIGSHDTPRFVSLADYADGDRGIPGNQWDNTAVAPSDAVPYERMRVAMAWLLALPGAPLMYYGDEYGQWGGADPNNRLMWRPENGLSAEEKATLSFVRKLGTARQAIPALRRGEYVSLGATEDTLVIGRKLPGATGAIVALTRADAPAQMTVDAATLGFASGTVLKDAMGGPNVTVPQGGMMTLTVPAKSAIVLSP</sequence>
<dbReference type="InterPro" id="IPR006047">
    <property type="entry name" value="GH13_cat_dom"/>
</dbReference>
<gene>
    <name evidence="7" type="ORF">KEG57_45170</name>
</gene>
<keyword evidence="7" id="KW-0378">Hydrolase</keyword>
<reference evidence="7 8" key="1">
    <citation type="submission" date="2021-04" db="EMBL/GenBank/DDBJ databases">
        <title>Genome analysis of Polyangium sp.</title>
        <authorList>
            <person name="Li Y."/>
            <person name="Wang J."/>
        </authorList>
    </citation>
    <scope>NUCLEOTIDE SEQUENCE [LARGE SCALE GENOMIC DNA]</scope>
    <source>
        <strain evidence="7 8">SDU14</strain>
    </source>
</reference>
<feature type="signal peptide" evidence="5">
    <location>
        <begin position="1"/>
        <end position="19"/>
    </location>
</feature>
<feature type="region of interest" description="Disordered" evidence="4">
    <location>
        <begin position="306"/>
        <end position="325"/>
    </location>
</feature>
<dbReference type="RefSeq" id="WP_272427295.1">
    <property type="nucleotide sequence ID" value="NZ_JAGTJJ010000057.1"/>
</dbReference>
<evidence type="ECO:0000313" key="7">
    <source>
        <dbReference type="EMBL" id="MDC3987742.1"/>
    </source>
</evidence>
<evidence type="ECO:0000256" key="1">
    <source>
        <dbReference type="ARBA" id="ARBA00001913"/>
    </source>
</evidence>
<feature type="domain" description="Glycosyl hydrolase family 13 catalytic" evidence="6">
    <location>
        <begin position="298"/>
        <end position="704"/>
    </location>
</feature>
<evidence type="ECO:0000256" key="2">
    <source>
        <dbReference type="ARBA" id="ARBA00022723"/>
    </source>
</evidence>
<evidence type="ECO:0000256" key="4">
    <source>
        <dbReference type="SAM" id="MobiDB-lite"/>
    </source>
</evidence>
<keyword evidence="3 5" id="KW-0732">Signal</keyword>
<keyword evidence="8" id="KW-1185">Reference proteome</keyword>
<dbReference type="Proteomes" id="UP001151081">
    <property type="component" value="Unassembled WGS sequence"/>
</dbReference>
<dbReference type="PANTHER" id="PTHR10357">
    <property type="entry name" value="ALPHA-AMYLASE FAMILY MEMBER"/>
    <property type="match status" value="1"/>
</dbReference>
<organism evidence="7 8">
    <name type="scientific">Polyangium jinanense</name>
    <dbReference type="NCBI Taxonomy" id="2829994"/>
    <lineage>
        <taxon>Bacteria</taxon>
        <taxon>Pseudomonadati</taxon>
        <taxon>Myxococcota</taxon>
        <taxon>Polyangia</taxon>
        <taxon>Polyangiales</taxon>
        <taxon>Polyangiaceae</taxon>
        <taxon>Polyangium</taxon>
    </lineage>
</organism>
<dbReference type="PANTHER" id="PTHR10357:SF215">
    <property type="entry name" value="ALPHA-AMYLASE 1"/>
    <property type="match status" value="1"/>
</dbReference>
<dbReference type="Gene3D" id="3.20.20.80">
    <property type="entry name" value="Glycosidases"/>
    <property type="match status" value="1"/>
</dbReference>
<dbReference type="SUPFAM" id="SSF51011">
    <property type="entry name" value="Glycosyl hydrolase domain"/>
    <property type="match status" value="1"/>
</dbReference>
<dbReference type="GO" id="GO:0016787">
    <property type="term" value="F:hydrolase activity"/>
    <property type="evidence" value="ECO:0007669"/>
    <property type="project" value="UniProtKB-KW"/>
</dbReference>
<evidence type="ECO:0000313" key="8">
    <source>
        <dbReference type="Proteomes" id="UP001151081"/>
    </source>
</evidence>
<dbReference type="AlphaFoldDB" id="A0A9X4AZ30"/>
<dbReference type="GO" id="GO:0046872">
    <property type="term" value="F:metal ion binding"/>
    <property type="evidence" value="ECO:0007669"/>
    <property type="project" value="UniProtKB-KW"/>
</dbReference>
<dbReference type="Gene3D" id="2.60.40.10">
    <property type="entry name" value="Immunoglobulins"/>
    <property type="match status" value="1"/>
</dbReference>
<dbReference type="PROSITE" id="PS51257">
    <property type="entry name" value="PROKAR_LIPOPROTEIN"/>
    <property type="match status" value="1"/>
</dbReference>
<evidence type="ECO:0000259" key="6">
    <source>
        <dbReference type="SMART" id="SM00642"/>
    </source>
</evidence>
<evidence type="ECO:0000256" key="3">
    <source>
        <dbReference type="ARBA" id="ARBA00022729"/>
    </source>
</evidence>
<proteinExistence type="predicted"/>
<dbReference type="EMBL" id="JAGTJJ010000057">
    <property type="protein sequence ID" value="MDC3987742.1"/>
    <property type="molecule type" value="Genomic_DNA"/>
</dbReference>
<dbReference type="SUPFAM" id="SSF51445">
    <property type="entry name" value="(Trans)glycosidases"/>
    <property type="match status" value="1"/>
</dbReference>
<dbReference type="InterPro" id="IPR017853">
    <property type="entry name" value="GH"/>
</dbReference>
<dbReference type="GO" id="GO:0005975">
    <property type="term" value="P:carbohydrate metabolic process"/>
    <property type="evidence" value="ECO:0007669"/>
    <property type="project" value="InterPro"/>
</dbReference>
<evidence type="ECO:0000256" key="5">
    <source>
        <dbReference type="SAM" id="SignalP"/>
    </source>
</evidence>
<feature type="region of interest" description="Disordered" evidence="4">
    <location>
        <begin position="32"/>
        <end position="81"/>
    </location>
</feature>